<organism evidence="1 2">
    <name type="scientific">Dreissena polymorpha</name>
    <name type="common">Zebra mussel</name>
    <name type="synonym">Mytilus polymorpha</name>
    <dbReference type="NCBI Taxonomy" id="45954"/>
    <lineage>
        <taxon>Eukaryota</taxon>
        <taxon>Metazoa</taxon>
        <taxon>Spiralia</taxon>
        <taxon>Lophotrochozoa</taxon>
        <taxon>Mollusca</taxon>
        <taxon>Bivalvia</taxon>
        <taxon>Autobranchia</taxon>
        <taxon>Heteroconchia</taxon>
        <taxon>Euheterodonta</taxon>
        <taxon>Imparidentia</taxon>
        <taxon>Neoheterodontei</taxon>
        <taxon>Myida</taxon>
        <taxon>Dreissenoidea</taxon>
        <taxon>Dreissenidae</taxon>
        <taxon>Dreissena</taxon>
    </lineage>
</organism>
<dbReference type="AlphaFoldDB" id="A0A9D4GYA5"/>
<protein>
    <submittedName>
        <fullName evidence="1">Uncharacterized protein</fullName>
    </submittedName>
</protein>
<keyword evidence="2" id="KW-1185">Reference proteome</keyword>
<evidence type="ECO:0000313" key="2">
    <source>
        <dbReference type="Proteomes" id="UP000828390"/>
    </source>
</evidence>
<evidence type="ECO:0000313" key="1">
    <source>
        <dbReference type="EMBL" id="KAH3823905.1"/>
    </source>
</evidence>
<dbReference type="EMBL" id="JAIWYP010000005">
    <property type="protein sequence ID" value="KAH3823905.1"/>
    <property type="molecule type" value="Genomic_DNA"/>
</dbReference>
<proteinExistence type="predicted"/>
<name>A0A9D4GYA5_DREPO</name>
<gene>
    <name evidence="1" type="ORF">DPMN_125730</name>
</gene>
<reference evidence="1" key="1">
    <citation type="journal article" date="2019" name="bioRxiv">
        <title>The Genome of the Zebra Mussel, Dreissena polymorpha: A Resource for Invasive Species Research.</title>
        <authorList>
            <person name="McCartney M.A."/>
            <person name="Auch B."/>
            <person name="Kono T."/>
            <person name="Mallez S."/>
            <person name="Zhang Y."/>
            <person name="Obille A."/>
            <person name="Becker A."/>
            <person name="Abrahante J.E."/>
            <person name="Garbe J."/>
            <person name="Badalamenti J.P."/>
            <person name="Herman A."/>
            <person name="Mangelson H."/>
            <person name="Liachko I."/>
            <person name="Sullivan S."/>
            <person name="Sone E.D."/>
            <person name="Koren S."/>
            <person name="Silverstein K.A.T."/>
            <person name="Beckman K.B."/>
            <person name="Gohl D.M."/>
        </authorList>
    </citation>
    <scope>NUCLEOTIDE SEQUENCE</scope>
    <source>
        <strain evidence="1">Duluth1</strain>
        <tissue evidence="1">Whole animal</tissue>
    </source>
</reference>
<accession>A0A9D4GYA5</accession>
<dbReference type="Proteomes" id="UP000828390">
    <property type="component" value="Unassembled WGS sequence"/>
</dbReference>
<sequence length="54" mass="6021">MSSQLHMSLSPLLFQGLGTFKLDSVLTAGAGVLVKLGSIRRLYWMAWMEVNQHT</sequence>
<reference evidence="1" key="2">
    <citation type="submission" date="2020-11" db="EMBL/GenBank/DDBJ databases">
        <authorList>
            <person name="McCartney M.A."/>
            <person name="Auch B."/>
            <person name="Kono T."/>
            <person name="Mallez S."/>
            <person name="Becker A."/>
            <person name="Gohl D.M."/>
            <person name="Silverstein K.A.T."/>
            <person name="Koren S."/>
            <person name="Bechman K.B."/>
            <person name="Herman A."/>
            <person name="Abrahante J.E."/>
            <person name="Garbe J."/>
        </authorList>
    </citation>
    <scope>NUCLEOTIDE SEQUENCE</scope>
    <source>
        <strain evidence="1">Duluth1</strain>
        <tissue evidence="1">Whole animal</tissue>
    </source>
</reference>
<comment type="caution">
    <text evidence="1">The sequence shown here is derived from an EMBL/GenBank/DDBJ whole genome shotgun (WGS) entry which is preliminary data.</text>
</comment>